<dbReference type="PANTHER" id="PTHR21198:SF7">
    <property type="entry name" value="ASPARTATE-GLUTAMATE RACEMASE FAMILY"/>
    <property type="match status" value="1"/>
</dbReference>
<evidence type="ECO:0000313" key="3">
    <source>
        <dbReference type="EMBL" id="TGN43900.1"/>
    </source>
</evidence>
<dbReference type="AlphaFoldDB" id="A0A4Z1C8W7"/>
<keyword evidence="2 3" id="KW-0413">Isomerase</keyword>
<comment type="caution">
    <text evidence="3">The sequence shown here is derived from an EMBL/GenBank/DDBJ whole genome shotgun (WGS) entry which is preliminary data.</text>
</comment>
<keyword evidence="4" id="KW-1185">Reference proteome</keyword>
<evidence type="ECO:0000313" key="4">
    <source>
        <dbReference type="Proteomes" id="UP000297972"/>
    </source>
</evidence>
<dbReference type="InterPro" id="IPR015942">
    <property type="entry name" value="Asp/Glu/hydantoin_racemase"/>
</dbReference>
<dbReference type="GO" id="GO:0047661">
    <property type="term" value="F:amino-acid racemase activity"/>
    <property type="evidence" value="ECO:0007669"/>
    <property type="project" value="InterPro"/>
</dbReference>
<gene>
    <name evidence="3" type="ORF">E4L95_20370</name>
</gene>
<dbReference type="NCBIfam" id="TIGR00035">
    <property type="entry name" value="asp_race"/>
    <property type="match status" value="1"/>
</dbReference>
<dbReference type="SUPFAM" id="SSF53681">
    <property type="entry name" value="Aspartate/glutamate racemase"/>
    <property type="match status" value="2"/>
</dbReference>
<accession>A0A4Z1C8W7</accession>
<organism evidence="3 4">
    <name type="scientific">Paracoccus liaowanqingii</name>
    <dbReference type="NCBI Taxonomy" id="2560053"/>
    <lineage>
        <taxon>Bacteria</taxon>
        <taxon>Pseudomonadati</taxon>
        <taxon>Pseudomonadota</taxon>
        <taxon>Alphaproteobacteria</taxon>
        <taxon>Rhodobacterales</taxon>
        <taxon>Paracoccaceae</taxon>
        <taxon>Paracoccus</taxon>
    </lineage>
</organism>
<dbReference type="OrthoDB" id="9803739at2"/>
<name>A0A4Z1C8W7_9RHOB</name>
<dbReference type="Pfam" id="PF01177">
    <property type="entry name" value="Asp_Glu_race"/>
    <property type="match status" value="1"/>
</dbReference>
<dbReference type="InterPro" id="IPR001920">
    <property type="entry name" value="Asp/Glu_race"/>
</dbReference>
<proteinExistence type="inferred from homology"/>
<comment type="similarity">
    <text evidence="1">Belongs to the aspartate/glutamate racemases family.</text>
</comment>
<evidence type="ECO:0000256" key="2">
    <source>
        <dbReference type="ARBA" id="ARBA00023235"/>
    </source>
</evidence>
<evidence type="ECO:0000256" key="1">
    <source>
        <dbReference type="ARBA" id="ARBA00007847"/>
    </source>
</evidence>
<sequence length="249" mass="27133">MATFSPEGAFQMKKIGMIGGLSWVSTAEYYKRTNEMMQQAAGGVSSARIVLESVNRQDYVDAVIVRRDEDAAGQQILASARALEAAGAELIVITCNDVHRFVPAIKPLITIPFLHIADVTAAAIAARGLRRVAILGVRKTMESDFYPEILARHGLEAIIPSEAEKTFIHDSIYDELVQNVFRDETREVYQRIITALGERGADCVALACTEIPLLLRPEDSPLPAFSTTQLHCEATVAQALSESGRSAMA</sequence>
<protein>
    <submittedName>
        <fullName evidence="3">Amino acid racemase</fullName>
        <ecNumber evidence="3">5.1.1.-</ecNumber>
    </submittedName>
</protein>
<dbReference type="InterPro" id="IPR004380">
    <property type="entry name" value="Asp_race"/>
</dbReference>
<dbReference type="Proteomes" id="UP000297972">
    <property type="component" value="Unassembled WGS sequence"/>
</dbReference>
<dbReference type="Gene3D" id="3.40.50.1860">
    <property type="match status" value="2"/>
</dbReference>
<dbReference type="EMBL" id="SRPG01000340">
    <property type="protein sequence ID" value="TGN43900.1"/>
    <property type="molecule type" value="Genomic_DNA"/>
</dbReference>
<dbReference type="PANTHER" id="PTHR21198">
    <property type="entry name" value="GLUTAMATE RACEMASE"/>
    <property type="match status" value="1"/>
</dbReference>
<reference evidence="3 4" key="1">
    <citation type="submission" date="2019-03" db="EMBL/GenBank/DDBJ databases">
        <authorList>
            <person name="Li J."/>
        </authorList>
    </citation>
    <scope>NUCLEOTIDE SEQUENCE [LARGE SCALE GENOMIC DNA]</scope>
    <source>
        <strain evidence="3 4">3058</strain>
    </source>
</reference>
<dbReference type="EC" id="5.1.1.-" evidence="3"/>